<dbReference type="SUPFAM" id="SSF51430">
    <property type="entry name" value="NAD(P)-linked oxidoreductase"/>
    <property type="match status" value="1"/>
</dbReference>
<dbReference type="InterPro" id="IPR036812">
    <property type="entry name" value="NAD(P)_OxRdtase_dom_sf"/>
</dbReference>
<dbReference type="InterPro" id="IPR020471">
    <property type="entry name" value="AKR"/>
</dbReference>
<protein>
    <recommendedName>
        <fullName evidence="1">NADP-dependent oxidoreductase domain-containing protein</fullName>
    </recommendedName>
</protein>
<evidence type="ECO:0000259" key="1">
    <source>
        <dbReference type="Pfam" id="PF00248"/>
    </source>
</evidence>
<dbReference type="InterPro" id="IPR023210">
    <property type="entry name" value="NADP_OxRdtase_dom"/>
</dbReference>
<sequence>HWPIAFKSGPEPVAKGEDGKILLENVHFTETYKAMESLVETGKTKAIGVSNFTINHLEELLKVAKVVPAANQVELHPELPQTELVEYCQSKGIHVTAYCPLGSTNSNVIKNEEVSKIAKKHNSENANVLIAWGVQRGTSVIPKSVTASRIRSNFNDIILDEEDIKILKGLTEGKSTTRYCDTLDFWGIDIYGYKA</sequence>
<evidence type="ECO:0000313" key="2">
    <source>
        <dbReference type="EMBL" id="KAF9579031.1"/>
    </source>
</evidence>
<organism evidence="2 3">
    <name type="scientific">Lunasporangiospora selenospora</name>
    <dbReference type="NCBI Taxonomy" id="979761"/>
    <lineage>
        <taxon>Eukaryota</taxon>
        <taxon>Fungi</taxon>
        <taxon>Fungi incertae sedis</taxon>
        <taxon>Mucoromycota</taxon>
        <taxon>Mortierellomycotina</taxon>
        <taxon>Mortierellomycetes</taxon>
        <taxon>Mortierellales</taxon>
        <taxon>Mortierellaceae</taxon>
        <taxon>Lunasporangiospora</taxon>
    </lineage>
</organism>
<proteinExistence type="predicted"/>
<dbReference type="InterPro" id="IPR018170">
    <property type="entry name" value="Aldo/ket_reductase_CS"/>
</dbReference>
<feature type="domain" description="NADP-dependent oxidoreductase" evidence="1">
    <location>
        <begin position="25"/>
        <end position="170"/>
    </location>
</feature>
<dbReference type="CDD" id="cd19071">
    <property type="entry name" value="AKR_AKR1-5-like"/>
    <property type="match status" value="1"/>
</dbReference>
<dbReference type="EMBL" id="JAABOA010003109">
    <property type="protein sequence ID" value="KAF9579031.1"/>
    <property type="molecule type" value="Genomic_DNA"/>
</dbReference>
<dbReference type="Gene3D" id="3.20.20.100">
    <property type="entry name" value="NADP-dependent oxidoreductase domain"/>
    <property type="match status" value="1"/>
</dbReference>
<feature type="non-terminal residue" evidence="2">
    <location>
        <position position="1"/>
    </location>
</feature>
<evidence type="ECO:0000313" key="3">
    <source>
        <dbReference type="Proteomes" id="UP000780801"/>
    </source>
</evidence>
<name>A0A9P6FPW6_9FUNG</name>
<comment type="caution">
    <text evidence="2">The sequence shown here is derived from an EMBL/GenBank/DDBJ whole genome shotgun (WGS) entry which is preliminary data.</text>
</comment>
<dbReference type="Proteomes" id="UP000780801">
    <property type="component" value="Unassembled WGS sequence"/>
</dbReference>
<dbReference type="AlphaFoldDB" id="A0A9P6FPW6"/>
<dbReference type="Pfam" id="PF00248">
    <property type="entry name" value="Aldo_ket_red"/>
    <property type="match status" value="1"/>
</dbReference>
<dbReference type="PANTHER" id="PTHR11732">
    <property type="entry name" value="ALDO/KETO REDUCTASE"/>
    <property type="match status" value="1"/>
</dbReference>
<dbReference type="GO" id="GO:0016491">
    <property type="term" value="F:oxidoreductase activity"/>
    <property type="evidence" value="ECO:0007669"/>
    <property type="project" value="InterPro"/>
</dbReference>
<reference evidence="2" key="1">
    <citation type="journal article" date="2020" name="Fungal Divers.">
        <title>Resolving the Mortierellaceae phylogeny through synthesis of multi-gene phylogenetics and phylogenomics.</title>
        <authorList>
            <person name="Vandepol N."/>
            <person name="Liber J."/>
            <person name="Desiro A."/>
            <person name="Na H."/>
            <person name="Kennedy M."/>
            <person name="Barry K."/>
            <person name="Grigoriev I.V."/>
            <person name="Miller A.N."/>
            <person name="O'Donnell K."/>
            <person name="Stajich J.E."/>
            <person name="Bonito G."/>
        </authorList>
    </citation>
    <scope>NUCLEOTIDE SEQUENCE</scope>
    <source>
        <strain evidence="2">KOD1015</strain>
    </source>
</reference>
<accession>A0A9P6FPW6</accession>
<gene>
    <name evidence="2" type="ORF">BGW38_004886</name>
</gene>
<keyword evidence="3" id="KW-1185">Reference proteome</keyword>
<dbReference type="OrthoDB" id="416253at2759"/>
<dbReference type="PRINTS" id="PR00069">
    <property type="entry name" value="ALDKETRDTASE"/>
</dbReference>
<dbReference type="PROSITE" id="PS00062">
    <property type="entry name" value="ALDOKETO_REDUCTASE_2"/>
    <property type="match status" value="1"/>
</dbReference>